<name>A0A8H7XW13_PSICU</name>
<dbReference type="EMBL" id="JAFIQS010000006">
    <property type="protein sequence ID" value="KAG5167873.1"/>
    <property type="molecule type" value="Genomic_DNA"/>
</dbReference>
<reference evidence="2" key="1">
    <citation type="submission" date="2021-02" db="EMBL/GenBank/DDBJ databases">
        <title>Psilocybe cubensis genome.</title>
        <authorList>
            <person name="Mckernan K.J."/>
            <person name="Crawford S."/>
            <person name="Trippe A."/>
            <person name="Kane L.T."/>
            <person name="Mclaughlin S."/>
        </authorList>
    </citation>
    <scope>NUCLEOTIDE SEQUENCE [LARGE SCALE GENOMIC DNA]</scope>
    <source>
        <strain evidence="2">MGC-MH-2018</strain>
    </source>
</reference>
<dbReference type="OrthoDB" id="10606847at2759"/>
<feature type="compositionally biased region" description="Polar residues" evidence="1">
    <location>
        <begin position="1"/>
        <end position="13"/>
    </location>
</feature>
<protein>
    <submittedName>
        <fullName evidence="2">Uncharacterized protein</fullName>
    </submittedName>
</protein>
<accession>A0A8H7XW13</accession>
<organism evidence="2">
    <name type="scientific">Psilocybe cubensis</name>
    <name type="common">Psychedelic mushroom</name>
    <name type="synonym">Stropharia cubensis</name>
    <dbReference type="NCBI Taxonomy" id="181762"/>
    <lineage>
        <taxon>Eukaryota</taxon>
        <taxon>Fungi</taxon>
        <taxon>Dikarya</taxon>
        <taxon>Basidiomycota</taxon>
        <taxon>Agaricomycotina</taxon>
        <taxon>Agaricomycetes</taxon>
        <taxon>Agaricomycetidae</taxon>
        <taxon>Agaricales</taxon>
        <taxon>Agaricineae</taxon>
        <taxon>Strophariaceae</taxon>
        <taxon>Psilocybe</taxon>
    </lineage>
</organism>
<comment type="caution">
    <text evidence="2">The sequence shown here is derived from an EMBL/GenBank/DDBJ whole genome shotgun (WGS) entry which is preliminary data.</text>
</comment>
<gene>
    <name evidence="2" type="ORF">JR316_006464</name>
</gene>
<feature type="region of interest" description="Disordered" evidence="1">
    <location>
        <begin position="170"/>
        <end position="194"/>
    </location>
</feature>
<evidence type="ECO:0000313" key="2">
    <source>
        <dbReference type="EMBL" id="KAG5167873.1"/>
    </source>
</evidence>
<feature type="region of interest" description="Disordered" evidence="1">
    <location>
        <begin position="1"/>
        <end position="100"/>
    </location>
</feature>
<sequence length="215" mass="23515">MSTIKSISPNSKVTGPVHHIYPKTSPPKRYYFGAPTPEMTPESSEAGDSVKLAEVKAPPPLDLPLRLSLTRSQESNHGSAITSTSPHTGASTSSEESALVQQLHNRIPKGPAPDVRRKKHIFGSGRALPYSIREEDERDAASSSHSIRSILKNAHQKSAASSSTLFASEHVSRPNVMTRASRDRSFKKRQSFRKRVRRIFGGGKGGIKGGDRMRH</sequence>
<dbReference type="AlphaFoldDB" id="A0A8H7XW13"/>
<feature type="compositionally biased region" description="Polar residues" evidence="1">
    <location>
        <begin position="70"/>
        <end position="100"/>
    </location>
</feature>
<evidence type="ECO:0000256" key="1">
    <source>
        <dbReference type="SAM" id="MobiDB-lite"/>
    </source>
</evidence>
<feature type="compositionally biased region" description="Basic residues" evidence="1">
    <location>
        <begin position="185"/>
        <end position="194"/>
    </location>
</feature>
<proteinExistence type="predicted"/>